<proteinExistence type="predicted"/>
<dbReference type="EMBL" id="DF237718">
    <property type="protein sequence ID" value="GAQ91343.1"/>
    <property type="molecule type" value="Genomic_DNA"/>
</dbReference>
<gene>
    <name evidence="2" type="ORF">KFL_007690050</name>
</gene>
<sequence length="176" mass="19139">MASRTVAALLLVALVGAAVASFALAASPQTIIRVRGVGPTFKQGDYPNALGSARIFSYTAYSDFYDKSVVYGQVTGKCDVVNAFPGGSVENCQYSFDFDAGKARTFFSFWDLQSGQIMVIGNVHSDYRPESFLALVGGTRSYREVTGQMQRRVIAADKRIFPNEDSENEYILALSA</sequence>
<feature type="chain" id="PRO_5013005350" description="Dirigent protein" evidence="1">
    <location>
        <begin position="26"/>
        <end position="176"/>
    </location>
</feature>
<dbReference type="Proteomes" id="UP000054558">
    <property type="component" value="Unassembled WGS sequence"/>
</dbReference>
<evidence type="ECO:0000313" key="2">
    <source>
        <dbReference type="EMBL" id="GAQ91343.1"/>
    </source>
</evidence>
<name>A0A1Y1IKX2_KLENI</name>
<feature type="signal peptide" evidence="1">
    <location>
        <begin position="1"/>
        <end position="25"/>
    </location>
</feature>
<dbReference type="Gene3D" id="2.40.480.10">
    <property type="entry name" value="Allene oxide cyclase-like"/>
    <property type="match status" value="1"/>
</dbReference>
<accession>A0A1Y1IKX2</accession>
<organism evidence="2 3">
    <name type="scientific">Klebsormidium nitens</name>
    <name type="common">Green alga</name>
    <name type="synonym">Ulothrix nitens</name>
    <dbReference type="NCBI Taxonomy" id="105231"/>
    <lineage>
        <taxon>Eukaryota</taxon>
        <taxon>Viridiplantae</taxon>
        <taxon>Streptophyta</taxon>
        <taxon>Klebsormidiophyceae</taxon>
        <taxon>Klebsormidiales</taxon>
        <taxon>Klebsormidiaceae</taxon>
        <taxon>Klebsormidium</taxon>
    </lineage>
</organism>
<keyword evidence="3" id="KW-1185">Reference proteome</keyword>
<evidence type="ECO:0000256" key="1">
    <source>
        <dbReference type="SAM" id="SignalP"/>
    </source>
</evidence>
<reference evidence="2 3" key="1">
    <citation type="journal article" date="2014" name="Nat. Commun.">
        <title>Klebsormidium flaccidum genome reveals primary factors for plant terrestrial adaptation.</title>
        <authorList>
            <person name="Hori K."/>
            <person name="Maruyama F."/>
            <person name="Fujisawa T."/>
            <person name="Togashi T."/>
            <person name="Yamamoto N."/>
            <person name="Seo M."/>
            <person name="Sato S."/>
            <person name="Yamada T."/>
            <person name="Mori H."/>
            <person name="Tajima N."/>
            <person name="Moriyama T."/>
            <person name="Ikeuchi M."/>
            <person name="Watanabe M."/>
            <person name="Wada H."/>
            <person name="Kobayashi K."/>
            <person name="Saito M."/>
            <person name="Masuda T."/>
            <person name="Sasaki-Sekimoto Y."/>
            <person name="Mashiguchi K."/>
            <person name="Awai K."/>
            <person name="Shimojima M."/>
            <person name="Masuda S."/>
            <person name="Iwai M."/>
            <person name="Nobusawa T."/>
            <person name="Narise T."/>
            <person name="Kondo S."/>
            <person name="Saito H."/>
            <person name="Sato R."/>
            <person name="Murakawa M."/>
            <person name="Ihara Y."/>
            <person name="Oshima-Yamada Y."/>
            <person name="Ohtaka K."/>
            <person name="Satoh M."/>
            <person name="Sonobe K."/>
            <person name="Ishii M."/>
            <person name="Ohtani R."/>
            <person name="Kanamori-Sato M."/>
            <person name="Honoki R."/>
            <person name="Miyazaki D."/>
            <person name="Mochizuki H."/>
            <person name="Umetsu J."/>
            <person name="Higashi K."/>
            <person name="Shibata D."/>
            <person name="Kamiya Y."/>
            <person name="Sato N."/>
            <person name="Nakamura Y."/>
            <person name="Tabata S."/>
            <person name="Ida S."/>
            <person name="Kurokawa K."/>
            <person name="Ohta H."/>
        </authorList>
    </citation>
    <scope>NUCLEOTIDE SEQUENCE [LARGE SCALE GENOMIC DNA]</scope>
    <source>
        <strain evidence="2 3">NIES-2285</strain>
    </source>
</reference>
<evidence type="ECO:0008006" key="4">
    <source>
        <dbReference type="Google" id="ProtNLM"/>
    </source>
</evidence>
<dbReference type="AlphaFoldDB" id="A0A1Y1IKX2"/>
<protein>
    <recommendedName>
        <fullName evidence="4">Dirigent protein</fullName>
    </recommendedName>
</protein>
<keyword evidence="1" id="KW-0732">Signal</keyword>
<dbReference type="InterPro" id="IPR044859">
    <property type="entry name" value="Allene_oxi_cyc_Dirigent"/>
</dbReference>
<evidence type="ECO:0000313" key="3">
    <source>
        <dbReference type="Proteomes" id="UP000054558"/>
    </source>
</evidence>